<comment type="caution">
    <text evidence="2">The sequence shown here is derived from an EMBL/GenBank/DDBJ whole genome shotgun (WGS) entry which is preliminary data.</text>
</comment>
<proteinExistence type="predicted"/>
<sequence>MKKYRCPSLWNHRNVIPPIDQIKVSEHPEMLQRIILRVWNLRIKFVSDLLWSTRNDNINRLDDGKRSHITELTTPNAEDDFFHDSTTSPNNPKQPPSQSSSEIPLEGRTTEQVNDKGTRRRFEWNQPTKCESGQMVENGIKFEVGSGFGLDYVLVWSHGIDAPLLGHELKQLE</sequence>
<organism evidence="2 3">
    <name type="scientific">Forsythia ovata</name>
    <dbReference type="NCBI Taxonomy" id="205694"/>
    <lineage>
        <taxon>Eukaryota</taxon>
        <taxon>Viridiplantae</taxon>
        <taxon>Streptophyta</taxon>
        <taxon>Embryophyta</taxon>
        <taxon>Tracheophyta</taxon>
        <taxon>Spermatophyta</taxon>
        <taxon>Magnoliopsida</taxon>
        <taxon>eudicotyledons</taxon>
        <taxon>Gunneridae</taxon>
        <taxon>Pentapetalae</taxon>
        <taxon>asterids</taxon>
        <taxon>lamiids</taxon>
        <taxon>Lamiales</taxon>
        <taxon>Oleaceae</taxon>
        <taxon>Forsythieae</taxon>
        <taxon>Forsythia</taxon>
    </lineage>
</organism>
<accession>A0ABD1XB36</accession>
<feature type="compositionally biased region" description="Basic and acidic residues" evidence="1">
    <location>
        <begin position="113"/>
        <end position="123"/>
    </location>
</feature>
<gene>
    <name evidence="2" type="ORF">Fot_03746</name>
</gene>
<feature type="compositionally biased region" description="Low complexity" evidence="1">
    <location>
        <begin position="85"/>
        <end position="101"/>
    </location>
</feature>
<name>A0ABD1XB36_9LAMI</name>
<reference evidence="3" key="1">
    <citation type="submission" date="2024-07" db="EMBL/GenBank/DDBJ databases">
        <title>Two chromosome-level genome assemblies of Korean endemic species Abeliophyllum distichum and Forsythia ovata (Oleaceae).</title>
        <authorList>
            <person name="Jang H."/>
        </authorList>
    </citation>
    <scope>NUCLEOTIDE SEQUENCE [LARGE SCALE GENOMIC DNA]</scope>
</reference>
<dbReference type="Proteomes" id="UP001604277">
    <property type="component" value="Unassembled WGS sequence"/>
</dbReference>
<protein>
    <submittedName>
        <fullName evidence="2">Uncharacterized protein</fullName>
    </submittedName>
</protein>
<feature type="region of interest" description="Disordered" evidence="1">
    <location>
        <begin position="74"/>
        <end position="126"/>
    </location>
</feature>
<keyword evidence="3" id="KW-1185">Reference proteome</keyword>
<evidence type="ECO:0000313" key="3">
    <source>
        <dbReference type="Proteomes" id="UP001604277"/>
    </source>
</evidence>
<dbReference type="AlphaFoldDB" id="A0ABD1XB36"/>
<dbReference type="EMBL" id="JBFOLJ010000001">
    <property type="protein sequence ID" value="KAL2559007.1"/>
    <property type="molecule type" value="Genomic_DNA"/>
</dbReference>
<evidence type="ECO:0000256" key="1">
    <source>
        <dbReference type="SAM" id="MobiDB-lite"/>
    </source>
</evidence>
<evidence type="ECO:0000313" key="2">
    <source>
        <dbReference type="EMBL" id="KAL2559007.1"/>
    </source>
</evidence>